<dbReference type="SUPFAM" id="SSF52540">
    <property type="entry name" value="P-loop containing nucleoside triphosphate hydrolases"/>
    <property type="match status" value="1"/>
</dbReference>
<dbReference type="InterPro" id="IPR036640">
    <property type="entry name" value="ABC1_TM_sf"/>
</dbReference>
<keyword evidence="13" id="KW-1185">Reference proteome</keyword>
<evidence type="ECO:0000259" key="10">
    <source>
        <dbReference type="PROSITE" id="PS50893"/>
    </source>
</evidence>
<evidence type="ECO:0000256" key="1">
    <source>
        <dbReference type="ARBA" id="ARBA00004651"/>
    </source>
</evidence>
<dbReference type="GO" id="GO:0005524">
    <property type="term" value="F:ATP binding"/>
    <property type="evidence" value="ECO:0007669"/>
    <property type="project" value="UniProtKB-KW"/>
</dbReference>
<comment type="subcellular location">
    <subcellularLocation>
        <location evidence="1">Cell membrane</location>
        <topology evidence="1">Multi-pass membrane protein</topology>
    </subcellularLocation>
</comment>
<evidence type="ECO:0000256" key="9">
    <source>
        <dbReference type="SAM" id="Phobius"/>
    </source>
</evidence>
<sequence length="599" mass="65265">MAQTDTVSWSAGLKTILRISRMALDTPGKVAIAILATILASALQLWIPVLLGQAIDQMQSVMAMADAEASRGVLLQTATLVLGVSVLRGIFTTLQNYFSEAVGHHTGYALRQAYYDKIQHLSFGFHDRVHSGDLITLGMLDLEGVRMFFATGLVRLVLLVILIGFGGAMLVQTDPFLAVLALSFVPFVGWKSSVSQLRLRRTWLELQDRMSVLSRVMEENLAGIKVVRAFSAGPHEMVKFRDASVKALDLAHERVDLRVGSTTAMTLSYLVAMALVLLVGGLKVQAGEITLGTLAAFLTFMTILQMPVRQLGMLVNSFARTSTCGARIFALLDLKPVVADAKNAPELEISEGVLRFEGVSFAYPSAPEHKVLDDLSFEAKRGEIIGIVGPQGSGKTTIAQLIPRFYDVGEGRITIDGQDLRSVRLRSLRRSVAVVQQDVFMFTTSLENNIAYGDPWASPRRIEKASDSAQISGYIDTLPEGYRTVVGERAASLSGGQRQRLSIARSLMLKPDVLVFDDSTAAIDARTEESILTALKDEAAERITILIAHRLNTLRHADRILVLDHGRIAEEGSHAELMALKGRYAALHAMQTLSHEGAA</sequence>
<keyword evidence="4 9" id="KW-0812">Transmembrane</keyword>
<keyword evidence="8 9" id="KW-0472">Membrane</keyword>
<feature type="transmembrane region" description="Helical" evidence="9">
    <location>
        <begin position="147"/>
        <end position="169"/>
    </location>
</feature>
<dbReference type="InterPro" id="IPR011527">
    <property type="entry name" value="ABC1_TM_dom"/>
</dbReference>
<dbReference type="InterPro" id="IPR003439">
    <property type="entry name" value="ABC_transporter-like_ATP-bd"/>
</dbReference>
<evidence type="ECO:0000313" key="12">
    <source>
        <dbReference type="EMBL" id="NEX46635.1"/>
    </source>
</evidence>
<evidence type="ECO:0000259" key="11">
    <source>
        <dbReference type="PROSITE" id="PS50929"/>
    </source>
</evidence>
<dbReference type="PANTHER" id="PTHR43394:SF1">
    <property type="entry name" value="ATP-BINDING CASSETTE SUB-FAMILY B MEMBER 10, MITOCHONDRIAL"/>
    <property type="match status" value="1"/>
</dbReference>
<evidence type="ECO:0000256" key="5">
    <source>
        <dbReference type="ARBA" id="ARBA00022741"/>
    </source>
</evidence>
<comment type="caution">
    <text evidence="12">The sequence shown here is derived from an EMBL/GenBank/DDBJ whole genome shotgun (WGS) entry which is preliminary data.</text>
</comment>
<dbReference type="Gene3D" id="3.40.50.300">
    <property type="entry name" value="P-loop containing nucleotide triphosphate hydrolases"/>
    <property type="match status" value="1"/>
</dbReference>
<evidence type="ECO:0000256" key="8">
    <source>
        <dbReference type="ARBA" id="ARBA00023136"/>
    </source>
</evidence>
<dbReference type="PROSITE" id="PS00211">
    <property type="entry name" value="ABC_TRANSPORTER_1"/>
    <property type="match status" value="1"/>
</dbReference>
<dbReference type="InterPro" id="IPR017871">
    <property type="entry name" value="ABC_transporter-like_CS"/>
</dbReference>
<protein>
    <submittedName>
        <fullName evidence="12">ABC transporter ATP-binding protein</fullName>
    </submittedName>
</protein>
<dbReference type="PANTHER" id="PTHR43394">
    <property type="entry name" value="ATP-DEPENDENT PERMEASE MDL1, MITOCHONDRIAL"/>
    <property type="match status" value="1"/>
</dbReference>
<reference evidence="12 13" key="1">
    <citation type="submission" date="2020-02" db="EMBL/GenBank/DDBJ databases">
        <title>Rhodobacter algicola sp. nov., isolated from microalga culture.</title>
        <authorList>
            <person name="Park C.-Y."/>
        </authorList>
    </citation>
    <scope>NUCLEOTIDE SEQUENCE [LARGE SCALE GENOMIC DNA]</scope>
    <source>
        <strain evidence="12 13">ETT8</strain>
    </source>
</reference>
<feature type="transmembrane region" description="Helical" evidence="9">
    <location>
        <begin position="30"/>
        <end position="51"/>
    </location>
</feature>
<dbReference type="PROSITE" id="PS50929">
    <property type="entry name" value="ABC_TM1F"/>
    <property type="match status" value="1"/>
</dbReference>
<evidence type="ECO:0000256" key="7">
    <source>
        <dbReference type="ARBA" id="ARBA00022989"/>
    </source>
</evidence>
<evidence type="ECO:0000256" key="3">
    <source>
        <dbReference type="ARBA" id="ARBA00022475"/>
    </source>
</evidence>
<evidence type="ECO:0000256" key="4">
    <source>
        <dbReference type="ARBA" id="ARBA00022692"/>
    </source>
</evidence>
<dbReference type="SMART" id="SM00382">
    <property type="entry name" value="AAA"/>
    <property type="match status" value="1"/>
</dbReference>
<organism evidence="12 13">
    <name type="scientific">Pseudotabrizicola algicola</name>
    <dbReference type="NCBI Taxonomy" id="2709381"/>
    <lineage>
        <taxon>Bacteria</taxon>
        <taxon>Pseudomonadati</taxon>
        <taxon>Pseudomonadota</taxon>
        <taxon>Alphaproteobacteria</taxon>
        <taxon>Rhodobacterales</taxon>
        <taxon>Paracoccaceae</taxon>
        <taxon>Pseudotabrizicola</taxon>
    </lineage>
</organism>
<dbReference type="Proteomes" id="UP000481421">
    <property type="component" value="Unassembled WGS sequence"/>
</dbReference>
<evidence type="ECO:0000256" key="6">
    <source>
        <dbReference type="ARBA" id="ARBA00022840"/>
    </source>
</evidence>
<dbReference type="SUPFAM" id="SSF90123">
    <property type="entry name" value="ABC transporter transmembrane region"/>
    <property type="match status" value="1"/>
</dbReference>
<evidence type="ECO:0000256" key="2">
    <source>
        <dbReference type="ARBA" id="ARBA00022448"/>
    </source>
</evidence>
<dbReference type="GO" id="GO:0016887">
    <property type="term" value="F:ATP hydrolysis activity"/>
    <property type="evidence" value="ECO:0007669"/>
    <property type="project" value="InterPro"/>
</dbReference>
<feature type="domain" description="ABC transmembrane type-1" evidence="11">
    <location>
        <begin position="31"/>
        <end position="320"/>
    </location>
</feature>
<dbReference type="AlphaFoldDB" id="A0A6B3RRL8"/>
<name>A0A6B3RRL8_9RHOB</name>
<dbReference type="Gene3D" id="1.20.1560.10">
    <property type="entry name" value="ABC transporter type 1, transmembrane domain"/>
    <property type="match status" value="1"/>
</dbReference>
<keyword evidence="2" id="KW-0813">Transport</keyword>
<dbReference type="Pfam" id="PF00005">
    <property type="entry name" value="ABC_tran"/>
    <property type="match status" value="1"/>
</dbReference>
<dbReference type="GO" id="GO:0015421">
    <property type="term" value="F:ABC-type oligopeptide transporter activity"/>
    <property type="evidence" value="ECO:0007669"/>
    <property type="project" value="TreeGrafter"/>
</dbReference>
<dbReference type="EMBL" id="JAAIKE010000003">
    <property type="protein sequence ID" value="NEX46635.1"/>
    <property type="molecule type" value="Genomic_DNA"/>
</dbReference>
<gene>
    <name evidence="12" type="ORF">G3572_10495</name>
</gene>
<dbReference type="Pfam" id="PF00664">
    <property type="entry name" value="ABC_membrane"/>
    <property type="match status" value="1"/>
</dbReference>
<dbReference type="InterPro" id="IPR027417">
    <property type="entry name" value="P-loop_NTPase"/>
</dbReference>
<dbReference type="InterPro" id="IPR003593">
    <property type="entry name" value="AAA+_ATPase"/>
</dbReference>
<dbReference type="PROSITE" id="PS50893">
    <property type="entry name" value="ABC_TRANSPORTER_2"/>
    <property type="match status" value="1"/>
</dbReference>
<feature type="transmembrane region" description="Helical" evidence="9">
    <location>
        <begin position="72"/>
        <end position="91"/>
    </location>
</feature>
<dbReference type="GO" id="GO:0005886">
    <property type="term" value="C:plasma membrane"/>
    <property type="evidence" value="ECO:0007669"/>
    <property type="project" value="UniProtKB-SubCell"/>
</dbReference>
<keyword evidence="6 12" id="KW-0067">ATP-binding</keyword>
<feature type="transmembrane region" description="Helical" evidence="9">
    <location>
        <begin position="289"/>
        <end position="308"/>
    </location>
</feature>
<keyword evidence="3" id="KW-1003">Cell membrane</keyword>
<proteinExistence type="predicted"/>
<feature type="transmembrane region" description="Helical" evidence="9">
    <location>
        <begin position="176"/>
        <end position="194"/>
    </location>
</feature>
<feature type="domain" description="ABC transporter" evidence="10">
    <location>
        <begin position="354"/>
        <end position="590"/>
    </location>
</feature>
<evidence type="ECO:0000313" key="13">
    <source>
        <dbReference type="Proteomes" id="UP000481421"/>
    </source>
</evidence>
<feature type="transmembrane region" description="Helical" evidence="9">
    <location>
        <begin position="264"/>
        <end position="282"/>
    </location>
</feature>
<accession>A0A6B3RRL8</accession>
<dbReference type="InterPro" id="IPR039421">
    <property type="entry name" value="Type_1_exporter"/>
</dbReference>
<dbReference type="FunFam" id="3.40.50.300:FF:000221">
    <property type="entry name" value="Multidrug ABC transporter ATP-binding protein"/>
    <property type="match status" value="1"/>
</dbReference>
<dbReference type="CDD" id="cd18542">
    <property type="entry name" value="ABC_6TM_YknU_like"/>
    <property type="match status" value="1"/>
</dbReference>
<keyword evidence="5" id="KW-0547">Nucleotide-binding</keyword>
<keyword evidence="7 9" id="KW-1133">Transmembrane helix</keyword>